<dbReference type="GeneID" id="6757392"/>
<dbReference type="KEGG" id="tad:TRIADDRAFT_60197"/>
<organism evidence="3 4">
    <name type="scientific">Trichoplax adhaerens</name>
    <name type="common">Trichoplax reptans</name>
    <dbReference type="NCBI Taxonomy" id="10228"/>
    <lineage>
        <taxon>Eukaryota</taxon>
        <taxon>Metazoa</taxon>
        <taxon>Placozoa</taxon>
        <taxon>Uniplacotomia</taxon>
        <taxon>Trichoplacea</taxon>
        <taxon>Trichoplacidae</taxon>
        <taxon>Trichoplax</taxon>
    </lineage>
</organism>
<gene>
    <name evidence="3" type="ORF">TRIADDRAFT_60197</name>
</gene>
<dbReference type="InParanoid" id="B3S7K3"/>
<dbReference type="HOGENOM" id="CLU_498152_0_0_1"/>
<evidence type="ECO:0000313" key="4">
    <source>
        <dbReference type="Proteomes" id="UP000009022"/>
    </source>
</evidence>
<dbReference type="Proteomes" id="UP000009022">
    <property type="component" value="Unassembled WGS sequence"/>
</dbReference>
<feature type="compositionally biased region" description="Low complexity" evidence="2">
    <location>
        <begin position="182"/>
        <end position="193"/>
    </location>
</feature>
<evidence type="ECO:0000256" key="2">
    <source>
        <dbReference type="SAM" id="MobiDB-lite"/>
    </source>
</evidence>
<sequence length="547" mass="61256">MAEGDLKESTIAVVAPDQKPINLQSSILQKKKSNFEITSIRSTKSEIVNISVVDDELEDSEVYDNNDSTLTINDNALLPIEEQQEKVEATTNGHNVPPTSRFRVIIDVRNKTFKRGRWNCRDYLERRQEIIKSDAGSDTTVDDGINNLDESNNKHQQQPSQQRQPQQPSITLPSPVVPQPSQNINNTDDIQQQPVNPSIPDADLIVPNDTMQQNALQYTDQTLRELNEVGSSVQVQAQHSQPTMQQLDQLPQNESQQQPIVQENEILTVIGNANIPNDTNNIVESNEDVSVYVNNDVTNVNNTVSQASGISNSGSDVMTNIGIEGIQEEELNDMVLNQISPTESNATTNTTSTENFGYPNMSQAVDSNYTPILTENGAPINNAPTSNITGNYLPPPLQENNFPVGNLSNPTQSIQDNQFSTGVANSAILGPQHSFQHNECNEMTNRFMDGITDMLRREVHRHCSHLIHSNAKLEEENAQLHRLEEENAQLHGLKEENAQLYRLKEENTQLHRLKEENAQLHLLMEENAHLKQEIERLKAILQQSVPK</sequence>
<keyword evidence="4" id="KW-1185">Reference proteome</keyword>
<reference evidence="3 4" key="1">
    <citation type="journal article" date="2008" name="Nature">
        <title>The Trichoplax genome and the nature of placozoans.</title>
        <authorList>
            <person name="Srivastava M."/>
            <person name="Begovic E."/>
            <person name="Chapman J."/>
            <person name="Putnam N.H."/>
            <person name="Hellsten U."/>
            <person name="Kawashima T."/>
            <person name="Kuo A."/>
            <person name="Mitros T."/>
            <person name="Salamov A."/>
            <person name="Carpenter M.L."/>
            <person name="Signorovitch A.Y."/>
            <person name="Moreno M.A."/>
            <person name="Kamm K."/>
            <person name="Grimwood J."/>
            <person name="Schmutz J."/>
            <person name="Shapiro H."/>
            <person name="Grigoriev I.V."/>
            <person name="Buss L.W."/>
            <person name="Schierwater B."/>
            <person name="Dellaporta S.L."/>
            <person name="Rokhsar D.S."/>
        </authorList>
    </citation>
    <scope>NUCLEOTIDE SEQUENCE [LARGE SCALE GENOMIC DNA]</scope>
    <source>
        <strain evidence="3 4">Grell-BS-1999</strain>
    </source>
</reference>
<evidence type="ECO:0000313" key="3">
    <source>
        <dbReference type="EMBL" id="EDV21306.1"/>
    </source>
</evidence>
<dbReference type="OrthoDB" id="8961796at2759"/>
<feature type="compositionally biased region" description="Low complexity" evidence="2">
    <location>
        <begin position="156"/>
        <end position="169"/>
    </location>
</feature>
<feature type="region of interest" description="Disordered" evidence="2">
    <location>
        <begin position="135"/>
        <end position="204"/>
    </location>
</feature>
<dbReference type="RefSeq" id="XP_002116273.1">
    <property type="nucleotide sequence ID" value="XM_002116237.1"/>
</dbReference>
<accession>B3S7K3</accession>
<dbReference type="EMBL" id="DS985254">
    <property type="protein sequence ID" value="EDV21306.1"/>
    <property type="molecule type" value="Genomic_DNA"/>
</dbReference>
<dbReference type="AlphaFoldDB" id="B3S7K3"/>
<proteinExistence type="predicted"/>
<dbReference type="CTD" id="6757392"/>
<name>B3S7K3_TRIAD</name>
<feature type="coiled-coil region" evidence="1">
    <location>
        <begin position="466"/>
        <end position="540"/>
    </location>
</feature>
<evidence type="ECO:0000256" key="1">
    <source>
        <dbReference type="SAM" id="Coils"/>
    </source>
</evidence>
<protein>
    <submittedName>
        <fullName evidence="3">Uncharacterized protein</fullName>
    </submittedName>
</protein>
<keyword evidence="1" id="KW-0175">Coiled coil</keyword>